<comment type="subcellular location">
    <subcellularLocation>
        <location evidence="1">Membrane</location>
    </subcellularLocation>
</comment>
<keyword evidence="4" id="KW-1185">Reference proteome</keyword>
<dbReference type="EMBL" id="BAAAUV010000043">
    <property type="protein sequence ID" value="GAA3240941.1"/>
    <property type="molecule type" value="Genomic_DNA"/>
</dbReference>
<keyword evidence="2" id="KW-0472">Membrane</keyword>
<evidence type="ECO:0000313" key="3">
    <source>
        <dbReference type="EMBL" id="GAA3240941.1"/>
    </source>
</evidence>
<sequence length="171" mass="18526">MRHFSLARTMVALTVVAAVFAVWSGVSWYTAAHSEDRRYSALRDEVLSAGAQAVQNLNTLDYRDLDKGLRLWQDSTTAALFKQLADSGPAFRDSVLKAKSVSTAEISECGITELDARVGKARLILSVRLTVTPAEGDPVTKRLREVAEMTRTSQGWKLSALGNAPETGGGQ</sequence>
<reference evidence="4" key="1">
    <citation type="journal article" date="2019" name="Int. J. Syst. Evol. Microbiol.">
        <title>The Global Catalogue of Microorganisms (GCM) 10K type strain sequencing project: providing services to taxonomists for standard genome sequencing and annotation.</title>
        <authorList>
            <consortium name="The Broad Institute Genomics Platform"/>
            <consortium name="The Broad Institute Genome Sequencing Center for Infectious Disease"/>
            <person name="Wu L."/>
            <person name="Ma J."/>
        </authorList>
    </citation>
    <scope>NUCLEOTIDE SEQUENCE [LARGE SCALE GENOMIC DNA]</scope>
    <source>
        <strain evidence="4">JCM 9377</strain>
    </source>
</reference>
<evidence type="ECO:0000313" key="4">
    <source>
        <dbReference type="Proteomes" id="UP001501237"/>
    </source>
</evidence>
<protein>
    <submittedName>
        <fullName evidence="3">Nuclear transport factor 2 family protein</fullName>
    </submittedName>
</protein>
<gene>
    <name evidence="3" type="ORF">GCM10010468_77910</name>
</gene>
<organism evidence="3 4">
    <name type="scientific">Actinocorallia longicatena</name>
    <dbReference type="NCBI Taxonomy" id="111803"/>
    <lineage>
        <taxon>Bacteria</taxon>
        <taxon>Bacillati</taxon>
        <taxon>Actinomycetota</taxon>
        <taxon>Actinomycetes</taxon>
        <taxon>Streptosporangiales</taxon>
        <taxon>Thermomonosporaceae</taxon>
        <taxon>Actinocorallia</taxon>
    </lineage>
</organism>
<dbReference type="PANTHER" id="PTHR37042:SF4">
    <property type="entry name" value="OUTER MEMBRANE PROTEIN RV1973"/>
    <property type="match status" value="1"/>
</dbReference>
<dbReference type="Proteomes" id="UP001501237">
    <property type="component" value="Unassembled WGS sequence"/>
</dbReference>
<dbReference type="RefSeq" id="WP_344839145.1">
    <property type="nucleotide sequence ID" value="NZ_BAAAUV010000043.1"/>
</dbReference>
<proteinExistence type="predicted"/>
<comment type="caution">
    <text evidence="3">The sequence shown here is derived from an EMBL/GenBank/DDBJ whole genome shotgun (WGS) entry which is preliminary data.</text>
</comment>
<name>A0ABP6QN61_9ACTN</name>
<evidence type="ECO:0000256" key="1">
    <source>
        <dbReference type="ARBA" id="ARBA00004370"/>
    </source>
</evidence>
<evidence type="ECO:0000256" key="2">
    <source>
        <dbReference type="ARBA" id="ARBA00023136"/>
    </source>
</evidence>
<accession>A0ABP6QN61</accession>
<dbReference type="PANTHER" id="PTHR37042">
    <property type="entry name" value="OUTER MEMBRANE PROTEIN RV1973"/>
    <property type="match status" value="1"/>
</dbReference>